<evidence type="ECO:0000256" key="1">
    <source>
        <dbReference type="SAM" id="MobiDB-lite"/>
    </source>
</evidence>
<accession>A0AAW1VHC3</accession>
<gene>
    <name evidence="3" type="ORF">WA026_016566</name>
</gene>
<evidence type="ECO:0000313" key="3">
    <source>
        <dbReference type="EMBL" id="KAK9891770.1"/>
    </source>
</evidence>
<keyword evidence="2" id="KW-1133">Transmembrane helix</keyword>
<evidence type="ECO:0000256" key="2">
    <source>
        <dbReference type="SAM" id="Phobius"/>
    </source>
</evidence>
<sequence length="126" mass="14650">MNKLALFCRSDQSIWKWWMKVLWVENWKKSILYTPMAIVPLIWPQKLWLSYIASGQLIFLAFVHFLMSLKGRHRKKKRGQILNGDIDSVESRFDEGTDTRNDGLPEPIPGSSLSLADTFSRNDPII</sequence>
<keyword evidence="2" id="KW-0812">Transmembrane</keyword>
<proteinExistence type="predicted"/>
<dbReference type="PANTHER" id="PTHR28474">
    <property type="entry name" value="TRANSMEMBRANE PROTEIN 72"/>
    <property type="match status" value="1"/>
</dbReference>
<organism evidence="3 4">
    <name type="scientific">Henosepilachna vigintioctopunctata</name>
    <dbReference type="NCBI Taxonomy" id="420089"/>
    <lineage>
        <taxon>Eukaryota</taxon>
        <taxon>Metazoa</taxon>
        <taxon>Ecdysozoa</taxon>
        <taxon>Arthropoda</taxon>
        <taxon>Hexapoda</taxon>
        <taxon>Insecta</taxon>
        <taxon>Pterygota</taxon>
        <taxon>Neoptera</taxon>
        <taxon>Endopterygota</taxon>
        <taxon>Coleoptera</taxon>
        <taxon>Polyphaga</taxon>
        <taxon>Cucujiformia</taxon>
        <taxon>Coccinelloidea</taxon>
        <taxon>Coccinellidae</taxon>
        <taxon>Epilachninae</taxon>
        <taxon>Epilachnini</taxon>
        <taxon>Henosepilachna</taxon>
    </lineage>
</organism>
<reference evidence="3 4" key="1">
    <citation type="submission" date="2023-03" db="EMBL/GenBank/DDBJ databases">
        <title>Genome insight into feeding habits of ladybird beetles.</title>
        <authorList>
            <person name="Li H.-S."/>
            <person name="Huang Y.-H."/>
            <person name="Pang H."/>
        </authorList>
    </citation>
    <scope>NUCLEOTIDE SEQUENCE [LARGE SCALE GENOMIC DNA]</scope>
    <source>
        <strain evidence="3">SYSU_2023b</strain>
        <tissue evidence="3">Whole body</tissue>
    </source>
</reference>
<dbReference type="AlphaFoldDB" id="A0AAW1VHC3"/>
<name>A0AAW1VHC3_9CUCU</name>
<comment type="caution">
    <text evidence="3">The sequence shown here is derived from an EMBL/GenBank/DDBJ whole genome shotgun (WGS) entry which is preliminary data.</text>
</comment>
<protein>
    <submittedName>
        <fullName evidence="3">Uncharacterized protein</fullName>
    </submittedName>
</protein>
<dbReference type="PANTHER" id="PTHR28474:SF1">
    <property type="entry name" value="TRANSMEMBRANE PROTEIN 72"/>
    <property type="match status" value="1"/>
</dbReference>
<feature type="compositionally biased region" description="Basic and acidic residues" evidence="1">
    <location>
        <begin position="91"/>
        <end position="103"/>
    </location>
</feature>
<evidence type="ECO:0000313" key="4">
    <source>
        <dbReference type="Proteomes" id="UP001431783"/>
    </source>
</evidence>
<keyword evidence="4" id="KW-1185">Reference proteome</keyword>
<dbReference type="EMBL" id="JARQZJ010000130">
    <property type="protein sequence ID" value="KAK9891770.1"/>
    <property type="molecule type" value="Genomic_DNA"/>
</dbReference>
<keyword evidence="2" id="KW-0472">Membrane</keyword>
<feature type="compositionally biased region" description="Polar residues" evidence="1">
    <location>
        <begin position="111"/>
        <end position="126"/>
    </location>
</feature>
<dbReference type="Proteomes" id="UP001431783">
    <property type="component" value="Unassembled WGS sequence"/>
</dbReference>
<feature type="transmembrane region" description="Helical" evidence="2">
    <location>
        <begin position="48"/>
        <end position="69"/>
    </location>
</feature>
<dbReference type="Pfam" id="PF16054">
    <property type="entry name" value="TMEM72"/>
    <property type="match status" value="1"/>
</dbReference>
<dbReference type="InterPro" id="IPR032055">
    <property type="entry name" value="TMEM72"/>
</dbReference>
<feature type="region of interest" description="Disordered" evidence="1">
    <location>
        <begin position="91"/>
        <end position="126"/>
    </location>
</feature>